<name>A0A4Y2D1Z5_ARAVE</name>
<evidence type="ECO:0008006" key="3">
    <source>
        <dbReference type="Google" id="ProtNLM"/>
    </source>
</evidence>
<gene>
    <name evidence="1" type="ORF">AVEN_99_1</name>
</gene>
<dbReference type="Proteomes" id="UP000499080">
    <property type="component" value="Unassembled WGS sequence"/>
</dbReference>
<dbReference type="EMBL" id="BGPR01000290">
    <property type="protein sequence ID" value="GBM10703.1"/>
    <property type="molecule type" value="Genomic_DNA"/>
</dbReference>
<comment type="caution">
    <text evidence="1">The sequence shown here is derived from an EMBL/GenBank/DDBJ whole genome shotgun (WGS) entry which is preliminary data.</text>
</comment>
<reference evidence="1 2" key="1">
    <citation type="journal article" date="2019" name="Sci. Rep.">
        <title>Orb-weaving spider Araneus ventricosus genome elucidates the spidroin gene catalogue.</title>
        <authorList>
            <person name="Kono N."/>
            <person name="Nakamura H."/>
            <person name="Ohtoshi R."/>
            <person name="Moran D.A.P."/>
            <person name="Shinohara A."/>
            <person name="Yoshida Y."/>
            <person name="Fujiwara M."/>
            <person name="Mori M."/>
            <person name="Tomita M."/>
            <person name="Arakawa K."/>
        </authorList>
    </citation>
    <scope>NUCLEOTIDE SEQUENCE [LARGE SCALE GENOMIC DNA]</scope>
</reference>
<dbReference type="GO" id="GO:0003676">
    <property type="term" value="F:nucleic acid binding"/>
    <property type="evidence" value="ECO:0007669"/>
    <property type="project" value="InterPro"/>
</dbReference>
<dbReference type="OrthoDB" id="7787442at2759"/>
<evidence type="ECO:0000313" key="1">
    <source>
        <dbReference type="EMBL" id="GBM10703.1"/>
    </source>
</evidence>
<dbReference type="Gene3D" id="3.30.420.10">
    <property type="entry name" value="Ribonuclease H-like superfamily/Ribonuclease H"/>
    <property type="match status" value="1"/>
</dbReference>
<proteinExistence type="predicted"/>
<organism evidence="1 2">
    <name type="scientific">Araneus ventricosus</name>
    <name type="common">Orbweaver spider</name>
    <name type="synonym">Epeira ventricosa</name>
    <dbReference type="NCBI Taxonomy" id="182803"/>
    <lineage>
        <taxon>Eukaryota</taxon>
        <taxon>Metazoa</taxon>
        <taxon>Ecdysozoa</taxon>
        <taxon>Arthropoda</taxon>
        <taxon>Chelicerata</taxon>
        <taxon>Arachnida</taxon>
        <taxon>Araneae</taxon>
        <taxon>Araneomorphae</taxon>
        <taxon>Entelegynae</taxon>
        <taxon>Araneoidea</taxon>
        <taxon>Araneidae</taxon>
        <taxon>Araneus</taxon>
    </lineage>
</organism>
<dbReference type="PANTHER" id="PTHR47326">
    <property type="entry name" value="TRANSPOSABLE ELEMENT TC3 TRANSPOSASE-LIKE PROTEIN"/>
    <property type="match status" value="1"/>
</dbReference>
<accession>A0A4Y2D1Z5</accession>
<dbReference type="InterPro" id="IPR036397">
    <property type="entry name" value="RNaseH_sf"/>
</dbReference>
<protein>
    <recommendedName>
        <fullName evidence="3">Tc1-like transposase DDE domain-containing protein</fullName>
    </recommendedName>
</protein>
<dbReference type="AlphaFoldDB" id="A0A4Y2D1Z5"/>
<sequence>MVWFYCYLYHWTVFFEEITTNGIQTCSVRGQRYHDMLRNFVIPQLQKRRCLQDIIFKQDVAPPHIDRRVKQLLRQHFTDAGMISRHFPTTLHPHSPDITPCDFWLWGFLKDNIYRKRPVALPDLRNSIRRMFLIFRQTHSGQLWKIWFCD</sequence>
<dbReference type="PANTHER" id="PTHR47326:SF1">
    <property type="entry name" value="HTH PSQ-TYPE DOMAIN-CONTAINING PROTEIN"/>
    <property type="match status" value="1"/>
</dbReference>
<evidence type="ECO:0000313" key="2">
    <source>
        <dbReference type="Proteomes" id="UP000499080"/>
    </source>
</evidence>
<keyword evidence="2" id="KW-1185">Reference proteome</keyword>